<proteinExistence type="predicted"/>
<evidence type="ECO:0000259" key="2">
    <source>
        <dbReference type="Pfam" id="PF14194"/>
    </source>
</evidence>
<evidence type="ECO:0000313" key="3">
    <source>
        <dbReference type="EMBL" id="CUQ19470.1"/>
    </source>
</evidence>
<sequence length="132" mass="15045">MARELTRDERKKIRGLVTGMCANYDSETGLCLPLDCPCYMLNKWWTGAYCRYFRRSVLPLNPALETTLLEKGPAPGLRPCTVCGRLFLPMGRQAYCSEACKAEGNRKKSRERMRKMRRKTEGPCYVLPSGKA</sequence>
<accession>A0A174UIF2</accession>
<feature type="region of interest" description="Disordered" evidence="1">
    <location>
        <begin position="105"/>
        <end position="132"/>
    </location>
</feature>
<dbReference type="InterPro" id="IPR025973">
    <property type="entry name" value="Cys_rich_VLP_dom"/>
</dbReference>
<evidence type="ECO:0000256" key="1">
    <source>
        <dbReference type="SAM" id="MobiDB-lite"/>
    </source>
</evidence>
<dbReference type="Pfam" id="PF14194">
    <property type="entry name" value="Cys_rich_VLP"/>
    <property type="match status" value="1"/>
</dbReference>
<dbReference type="AlphaFoldDB" id="A0A174UIF2"/>
<feature type="compositionally biased region" description="Basic residues" evidence="1">
    <location>
        <begin position="107"/>
        <end position="118"/>
    </location>
</feature>
<protein>
    <recommendedName>
        <fullName evidence="2">Cysteine-rich VLP domain-containing protein</fullName>
    </recommendedName>
</protein>
<dbReference type="EMBL" id="CZAB01000109">
    <property type="protein sequence ID" value="CUQ19470.1"/>
    <property type="molecule type" value="Genomic_DNA"/>
</dbReference>
<organism evidence="3 4">
    <name type="scientific">Enterocloster clostridioformis</name>
    <dbReference type="NCBI Taxonomy" id="1531"/>
    <lineage>
        <taxon>Bacteria</taxon>
        <taxon>Bacillati</taxon>
        <taxon>Bacillota</taxon>
        <taxon>Clostridia</taxon>
        <taxon>Lachnospirales</taxon>
        <taxon>Lachnospiraceae</taxon>
        <taxon>Enterocloster</taxon>
    </lineage>
</organism>
<evidence type="ECO:0000313" key="4">
    <source>
        <dbReference type="Proteomes" id="UP000095512"/>
    </source>
</evidence>
<gene>
    <name evidence="3" type="ORF">ERS852480_05115</name>
</gene>
<feature type="domain" description="Cysteine-rich VLP" evidence="2">
    <location>
        <begin position="6"/>
        <end position="60"/>
    </location>
</feature>
<dbReference type="RefSeq" id="WP_009296706.1">
    <property type="nucleotide sequence ID" value="NZ_CZAB01000109.1"/>
</dbReference>
<dbReference type="Proteomes" id="UP000095512">
    <property type="component" value="Unassembled WGS sequence"/>
</dbReference>
<name>A0A174UIF2_9FIRM</name>
<reference evidence="3 4" key="1">
    <citation type="submission" date="2015-09" db="EMBL/GenBank/DDBJ databases">
        <authorList>
            <consortium name="Pathogen Informatics"/>
        </authorList>
    </citation>
    <scope>NUCLEOTIDE SEQUENCE [LARGE SCALE GENOMIC DNA]</scope>
    <source>
        <strain evidence="3 4">2789STDY5834865</strain>
    </source>
</reference>